<reference evidence="1" key="1">
    <citation type="journal article" date="2020" name="mSystems">
        <title>Genome- and Community-Level Interaction Insights into Carbon Utilization and Element Cycling Functions of Hydrothermarchaeota in Hydrothermal Sediment.</title>
        <authorList>
            <person name="Zhou Z."/>
            <person name="Liu Y."/>
            <person name="Xu W."/>
            <person name="Pan J."/>
            <person name="Luo Z.H."/>
            <person name="Li M."/>
        </authorList>
    </citation>
    <scope>NUCLEOTIDE SEQUENCE [LARGE SCALE GENOMIC DNA]</scope>
    <source>
        <strain evidence="1">HyVt-389</strain>
    </source>
</reference>
<proteinExistence type="predicted"/>
<name>A0A7C1W0D2_DESA2</name>
<organism evidence="1">
    <name type="scientific">Desulfofervidus auxilii</name>
    <dbReference type="NCBI Taxonomy" id="1621989"/>
    <lineage>
        <taxon>Bacteria</taxon>
        <taxon>Pseudomonadati</taxon>
        <taxon>Thermodesulfobacteriota</taxon>
        <taxon>Candidatus Desulfofervidia</taxon>
        <taxon>Candidatus Desulfofervidales</taxon>
        <taxon>Candidatus Desulfofervidaceae</taxon>
        <taxon>Candidatus Desulfofervidus</taxon>
    </lineage>
</organism>
<dbReference type="EMBL" id="DRIH01000042">
    <property type="protein sequence ID" value="HEC67438.1"/>
    <property type="molecule type" value="Genomic_DNA"/>
</dbReference>
<dbReference type="Proteomes" id="UP000885738">
    <property type="component" value="Unassembled WGS sequence"/>
</dbReference>
<accession>A0A7C1W0D2</accession>
<dbReference type="AlphaFoldDB" id="A0A7C1W0D2"/>
<comment type="caution">
    <text evidence="1">The sequence shown here is derived from an EMBL/GenBank/DDBJ whole genome shotgun (WGS) entry which is preliminary data.</text>
</comment>
<protein>
    <submittedName>
        <fullName evidence="1">Uncharacterized protein</fullName>
    </submittedName>
</protein>
<sequence>MVKLKCSDKYYLVRTELNGKAYLGFRAAGLAVPPRVLEIGKNVVGTSEITGEKCPNIGKF</sequence>
<evidence type="ECO:0000313" key="1">
    <source>
        <dbReference type="EMBL" id="HEC67438.1"/>
    </source>
</evidence>
<gene>
    <name evidence="1" type="ORF">ENI35_01270</name>
</gene>